<dbReference type="SUPFAM" id="SSF50156">
    <property type="entry name" value="PDZ domain-like"/>
    <property type="match status" value="1"/>
</dbReference>
<comment type="caution">
    <text evidence="2">The sequence shown here is derived from an EMBL/GenBank/DDBJ whole genome shotgun (WGS) entry which is preliminary data.</text>
</comment>
<evidence type="ECO:0000259" key="1">
    <source>
        <dbReference type="PROSITE" id="PS50106"/>
    </source>
</evidence>
<dbReference type="AlphaFoldDB" id="A0A448WV82"/>
<dbReference type="EMBL" id="CAAALY010049325">
    <property type="protein sequence ID" value="VEL21053.1"/>
    <property type="molecule type" value="Genomic_DNA"/>
</dbReference>
<reference evidence="2" key="1">
    <citation type="submission" date="2018-11" db="EMBL/GenBank/DDBJ databases">
        <authorList>
            <consortium name="Pathogen Informatics"/>
        </authorList>
    </citation>
    <scope>NUCLEOTIDE SEQUENCE</scope>
</reference>
<evidence type="ECO:0000313" key="3">
    <source>
        <dbReference type="Proteomes" id="UP000784294"/>
    </source>
</evidence>
<dbReference type="InterPro" id="IPR001478">
    <property type="entry name" value="PDZ"/>
</dbReference>
<dbReference type="InterPro" id="IPR036034">
    <property type="entry name" value="PDZ_sf"/>
</dbReference>
<dbReference type="Gene3D" id="2.30.42.10">
    <property type="match status" value="1"/>
</dbReference>
<name>A0A448WV82_9PLAT</name>
<feature type="domain" description="PDZ" evidence="1">
    <location>
        <begin position="11"/>
        <end position="40"/>
    </location>
</feature>
<evidence type="ECO:0000313" key="2">
    <source>
        <dbReference type="EMBL" id="VEL21053.1"/>
    </source>
</evidence>
<protein>
    <recommendedName>
        <fullName evidence="1">PDZ domain-containing protein</fullName>
    </recommendedName>
</protein>
<organism evidence="2 3">
    <name type="scientific">Protopolystoma xenopodis</name>
    <dbReference type="NCBI Taxonomy" id="117903"/>
    <lineage>
        <taxon>Eukaryota</taxon>
        <taxon>Metazoa</taxon>
        <taxon>Spiralia</taxon>
        <taxon>Lophotrochozoa</taxon>
        <taxon>Platyhelminthes</taxon>
        <taxon>Monogenea</taxon>
        <taxon>Polyopisthocotylea</taxon>
        <taxon>Polystomatidea</taxon>
        <taxon>Polystomatidae</taxon>
        <taxon>Protopolystoma</taxon>
    </lineage>
</organism>
<dbReference type="Proteomes" id="UP000784294">
    <property type="component" value="Unassembled WGS sequence"/>
</dbReference>
<dbReference type="PROSITE" id="PS50106">
    <property type="entry name" value="PDZ"/>
    <property type="match status" value="1"/>
</dbReference>
<dbReference type="OrthoDB" id="6022711at2759"/>
<gene>
    <name evidence="2" type="ORF">PXEA_LOCUS14493</name>
</gene>
<dbReference type="Pfam" id="PF00595">
    <property type="entry name" value="PDZ"/>
    <property type="match status" value="1"/>
</dbReference>
<accession>A0A448WV82</accession>
<sequence>MRHGLLFYLQLRKGDILLSVNGRSLIGLQHGDAVELLRNATTNQNRVEITVLAGSETSLGAANFLPSWNYWLQVPIELVGTIAKQVLLRRRGLACVHLRDTRQTLRANEEDVPVRFIENGVEPLGFSIVGGCADFLQIVIKCRLFLYPQDAVCENMNLQKP</sequence>
<proteinExistence type="predicted"/>
<dbReference type="CDD" id="cd00136">
    <property type="entry name" value="PDZ_canonical"/>
    <property type="match status" value="1"/>
</dbReference>
<keyword evidence="3" id="KW-1185">Reference proteome</keyword>